<dbReference type="Proteomes" id="UP000503640">
    <property type="component" value="Unassembled WGS sequence"/>
</dbReference>
<feature type="signal peptide" evidence="1">
    <location>
        <begin position="1"/>
        <end position="18"/>
    </location>
</feature>
<feature type="chain" id="PRO_5029647106" description="EfeO-type cupredoxin-like domain-containing protein" evidence="1">
    <location>
        <begin position="19"/>
        <end position="108"/>
    </location>
</feature>
<dbReference type="SUPFAM" id="SSF49503">
    <property type="entry name" value="Cupredoxins"/>
    <property type="match status" value="1"/>
</dbReference>
<dbReference type="RefSeq" id="WP_176064762.1">
    <property type="nucleotide sequence ID" value="NZ_BJTG01000004.1"/>
</dbReference>
<protein>
    <recommendedName>
        <fullName evidence="2">EfeO-type cupredoxin-like domain-containing protein</fullName>
    </recommendedName>
</protein>
<keyword evidence="1" id="KW-0732">Signal</keyword>
<gene>
    <name evidence="3" type="ORF">AMYX_20410</name>
</gene>
<reference evidence="4" key="1">
    <citation type="journal article" date="2020" name="Appl. Environ. Microbiol.">
        <title>Diazotrophic Anaeromyxobacter Isolates from Soils.</title>
        <authorList>
            <person name="Masuda Y."/>
            <person name="Yamanaka H."/>
            <person name="Xu Z.X."/>
            <person name="Shiratori Y."/>
            <person name="Aono T."/>
            <person name="Amachi S."/>
            <person name="Senoo K."/>
            <person name="Itoh H."/>
        </authorList>
    </citation>
    <scope>NUCLEOTIDE SEQUENCE [LARGE SCALE GENOMIC DNA]</scope>
    <source>
        <strain evidence="4">R267</strain>
    </source>
</reference>
<sequence length="108" mass="11366">MRPLALAAAVLLAAPALAADTVQIQVTGRGFEPQQVKAKKGQPTTLVFTRTSDRTCITAVDIPAENVKQLELPLGKPVSVTITPKQKGIEKFHCSAMGMGGGKIVVED</sequence>
<evidence type="ECO:0000256" key="1">
    <source>
        <dbReference type="SAM" id="SignalP"/>
    </source>
</evidence>
<evidence type="ECO:0000259" key="2">
    <source>
        <dbReference type="Pfam" id="PF13473"/>
    </source>
</evidence>
<name>A0A7I9VMD5_9BACT</name>
<keyword evidence="4" id="KW-1185">Reference proteome</keyword>
<evidence type="ECO:0000313" key="3">
    <source>
        <dbReference type="EMBL" id="GEJ57300.1"/>
    </source>
</evidence>
<proteinExistence type="predicted"/>
<feature type="domain" description="EfeO-type cupredoxin-like" evidence="2">
    <location>
        <begin position="5"/>
        <end position="106"/>
    </location>
</feature>
<dbReference type="Gene3D" id="2.60.40.420">
    <property type="entry name" value="Cupredoxins - blue copper proteins"/>
    <property type="match status" value="1"/>
</dbReference>
<comment type="caution">
    <text evidence="3">The sequence shown here is derived from an EMBL/GenBank/DDBJ whole genome shotgun (WGS) entry which is preliminary data.</text>
</comment>
<dbReference type="AlphaFoldDB" id="A0A7I9VMD5"/>
<dbReference type="InterPro" id="IPR028096">
    <property type="entry name" value="EfeO_Cupredoxin"/>
</dbReference>
<dbReference type="EMBL" id="BJTG01000004">
    <property type="protein sequence ID" value="GEJ57300.1"/>
    <property type="molecule type" value="Genomic_DNA"/>
</dbReference>
<dbReference type="InterPro" id="IPR008972">
    <property type="entry name" value="Cupredoxin"/>
</dbReference>
<accession>A0A7I9VMD5</accession>
<evidence type="ECO:0000313" key="4">
    <source>
        <dbReference type="Proteomes" id="UP000503640"/>
    </source>
</evidence>
<dbReference type="Pfam" id="PF13473">
    <property type="entry name" value="Cupredoxin_1"/>
    <property type="match status" value="1"/>
</dbReference>
<organism evidence="3 4">
    <name type="scientific">Anaeromyxobacter diazotrophicus</name>
    <dbReference type="NCBI Taxonomy" id="2590199"/>
    <lineage>
        <taxon>Bacteria</taxon>
        <taxon>Pseudomonadati</taxon>
        <taxon>Myxococcota</taxon>
        <taxon>Myxococcia</taxon>
        <taxon>Myxococcales</taxon>
        <taxon>Cystobacterineae</taxon>
        <taxon>Anaeromyxobacteraceae</taxon>
        <taxon>Anaeromyxobacter</taxon>
    </lineage>
</organism>